<sequence length="119" mass="12872">MENSHQSSTSASLLNKPGSSALNLNSSIDLFGDENLHSMPHMFIMNPQTSLNFQIPSNSQNPSNMRIFSKTQIPSSAKSVQLPGVQSSVPESNGFQTSLNCQFPSSSQVPSIDRTFSIP</sequence>
<evidence type="ECO:0000313" key="3">
    <source>
        <dbReference type="Proteomes" id="UP001642360"/>
    </source>
</evidence>
<keyword evidence="3" id="KW-1185">Reference proteome</keyword>
<name>A0ABC8RRD0_9AQUA</name>
<feature type="region of interest" description="Disordered" evidence="1">
    <location>
        <begin position="79"/>
        <end position="119"/>
    </location>
</feature>
<feature type="region of interest" description="Disordered" evidence="1">
    <location>
        <begin position="1"/>
        <end position="20"/>
    </location>
</feature>
<dbReference type="Proteomes" id="UP001642360">
    <property type="component" value="Unassembled WGS sequence"/>
</dbReference>
<feature type="compositionally biased region" description="Polar residues" evidence="1">
    <location>
        <begin position="79"/>
        <end position="110"/>
    </location>
</feature>
<gene>
    <name evidence="2" type="ORF">ILEXP_LOCUS14923</name>
</gene>
<reference evidence="2 3" key="1">
    <citation type="submission" date="2024-02" db="EMBL/GenBank/DDBJ databases">
        <authorList>
            <person name="Vignale AGUSTIN F."/>
            <person name="Sosa J E."/>
            <person name="Modenutti C."/>
        </authorList>
    </citation>
    <scope>NUCLEOTIDE SEQUENCE [LARGE SCALE GENOMIC DNA]</scope>
</reference>
<dbReference type="AlphaFoldDB" id="A0ABC8RRD0"/>
<evidence type="ECO:0000313" key="2">
    <source>
        <dbReference type="EMBL" id="CAK9147047.1"/>
    </source>
</evidence>
<accession>A0ABC8RRD0</accession>
<dbReference type="EMBL" id="CAUOFW020001636">
    <property type="protein sequence ID" value="CAK9147047.1"/>
    <property type="molecule type" value="Genomic_DNA"/>
</dbReference>
<proteinExistence type="predicted"/>
<comment type="caution">
    <text evidence="2">The sequence shown here is derived from an EMBL/GenBank/DDBJ whole genome shotgun (WGS) entry which is preliminary data.</text>
</comment>
<protein>
    <submittedName>
        <fullName evidence="2">Uncharacterized protein</fullName>
    </submittedName>
</protein>
<evidence type="ECO:0000256" key="1">
    <source>
        <dbReference type="SAM" id="MobiDB-lite"/>
    </source>
</evidence>
<organism evidence="2 3">
    <name type="scientific">Ilex paraguariensis</name>
    <name type="common">yerba mate</name>
    <dbReference type="NCBI Taxonomy" id="185542"/>
    <lineage>
        <taxon>Eukaryota</taxon>
        <taxon>Viridiplantae</taxon>
        <taxon>Streptophyta</taxon>
        <taxon>Embryophyta</taxon>
        <taxon>Tracheophyta</taxon>
        <taxon>Spermatophyta</taxon>
        <taxon>Magnoliopsida</taxon>
        <taxon>eudicotyledons</taxon>
        <taxon>Gunneridae</taxon>
        <taxon>Pentapetalae</taxon>
        <taxon>asterids</taxon>
        <taxon>campanulids</taxon>
        <taxon>Aquifoliales</taxon>
        <taxon>Aquifoliaceae</taxon>
        <taxon>Ilex</taxon>
    </lineage>
</organism>